<gene>
    <name evidence="2" type="ORF">UY98_C0032G0015</name>
</gene>
<feature type="transmembrane region" description="Helical" evidence="1">
    <location>
        <begin position="24"/>
        <end position="49"/>
    </location>
</feature>
<feature type="transmembrane region" description="Helical" evidence="1">
    <location>
        <begin position="159"/>
        <end position="180"/>
    </location>
</feature>
<dbReference type="Pfam" id="PF05552">
    <property type="entry name" value="MS_channel_1st_1"/>
    <property type="match status" value="2"/>
</dbReference>
<evidence type="ECO:0000313" key="3">
    <source>
        <dbReference type="Proteomes" id="UP000034789"/>
    </source>
</evidence>
<name>A0A0G2BK36_9BACT</name>
<accession>A0A0G2BK36</accession>
<feature type="transmembrane region" description="Helical" evidence="1">
    <location>
        <begin position="117"/>
        <end position="138"/>
    </location>
</feature>
<feature type="transmembrane region" description="Helical" evidence="1">
    <location>
        <begin position="76"/>
        <end position="97"/>
    </location>
</feature>
<dbReference type="AlphaFoldDB" id="A0A0G2BK36"/>
<evidence type="ECO:0000256" key="1">
    <source>
        <dbReference type="SAM" id="Phobius"/>
    </source>
</evidence>
<comment type="caution">
    <text evidence="2">The sequence shown here is derived from an EMBL/GenBank/DDBJ whole genome shotgun (WGS) entry which is preliminary data.</text>
</comment>
<keyword evidence="1" id="KW-0812">Transmembrane</keyword>
<dbReference type="Gene3D" id="1.10.287.1260">
    <property type="match status" value="2"/>
</dbReference>
<proteinExistence type="predicted"/>
<dbReference type="InterPro" id="IPR008910">
    <property type="entry name" value="MSC_TM_helix"/>
</dbReference>
<reference evidence="2 3" key="1">
    <citation type="journal article" date="2015" name="Nature">
        <title>rRNA introns, odd ribosomes, and small enigmatic genomes across a large radiation of phyla.</title>
        <authorList>
            <person name="Brown C.T."/>
            <person name="Hug L.A."/>
            <person name="Thomas B.C."/>
            <person name="Sharon I."/>
            <person name="Castelle C.J."/>
            <person name="Singh A."/>
            <person name="Wilkins M.J."/>
            <person name="Williams K.H."/>
            <person name="Banfield J.F."/>
        </authorList>
    </citation>
    <scope>NUCLEOTIDE SEQUENCE [LARGE SCALE GENOMIC DNA]</scope>
</reference>
<organism evidence="2 3">
    <name type="scientific">Candidatus Kaiserbacteria bacterium GW2011_GWA2_58_9</name>
    <dbReference type="NCBI Taxonomy" id="1618672"/>
    <lineage>
        <taxon>Bacteria</taxon>
        <taxon>Candidatus Kaiseribacteriota</taxon>
    </lineage>
</organism>
<dbReference type="Proteomes" id="UP000034789">
    <property type="component" value="Unassembled WGS sequence"/>
</dbReference>
<sequence length="229" mass="24471">MIVSQSANVLQNSFADLWYTVIQFLPAILAAIVIFIVGWIVGVILYRVVEQVVKVLRLDDALKAAGVNEFAREAGFNLNIGAFLGTLVQWFIVIVFLMTSLEVLGLSRVTIFLQQVVLLYLPQVIVAVLILVLAAIVAEAVKNVIASSARAAGAHSGNLAGTVAKYAIWVTAILAVLNQLGVATEFVQTLFTGIVIALALGFGLAFGLGGKEAAGRTIERIRSEIAHNR</sequence>
<keyword evidence="1" id="KW-0472">Membrane</keyword>
<dbReference type="EMBL" id="LCSD01000032">
    <property type="protein sequence ID" value="KKW46139.1"/>
    <property type="molecule type" value="Genomic_DNA"/>
</dbReference>
<protein>
    <submittedName>
        <fullName evidence="2">Small-conductance mechanosensitive ion channel-like protein</fullName>
    </submittedName>
</protein>
<evidence type="ECO:0000313" key="2">
    <source>
        <dbReference type="EMBL" id="KKW46139.1"/>
    </source>
</evidence>
<keyword evidence="1" id="KW-1133">Transmembrane helix</keyword>
<feature type="transmembrane region" description="Helical" evidence="1">
    <location>
        <begin position="186"/>
        <end position="208"/>
    </location>
</feature>